<dbReference type="AlphaFoldDB" id="A0AAU8JN11"/>
<keyword evidence="1" id="KW-1133">Transmembrane helix</keyword>
<keyword evidence="1" id="KW-0472">Membrane</keyword>
<accession>A0AAU8JN11</accession>
<reference evidence="2" key="1">
    <citation type="submission" date="2024-07" db="EMBL/GenBank/DDBJ databases">
        <authorList>
            <person name="Kim Y.J."/>
            <person name="Jeong J.Y."/>
        </authorList>
    </citation>
    <scope>NUCLEOTIDE SEQUENCE</scope>
    <source>
        <strain evidence="2">GIHE-MW2</strain>
    </source>
</reference>
<protein>
    <submittedName>
        <fullName evidence="2">Uncharacterized protein</fullName>
    </submittedName>
</protein>
<keyword evidence="1" id="KW-0812">Transmembrane</keyword>
<evidence type="ECO:0000313" key="2">
    <source>
        <dbReference type="EMBL" id="XCM39800.1"/>
    </source>
</evidence>
<feature type="transmembrane region" description="Helical" evidence="1">
    <location>
        <begin position="91"/>
        <end position="114"/>
    </location>
</feature>
<organism evidence="2">
    <name type="scientific">Planktothricoides raciborskii GIHE-MW2</name>
    <dbReference type="NCBI Taxonomy" id="2792601"/>
    <lineage>
        <taxon>Bacteria</taxon>
        <taxon>Bacillati</taxon>
        <taxon>Cyanobacteriota</taxon>
        <taxon>Cyanophyceae</taxon>
        <taxon>Oscillatoriophycideae</taxon>
        <taxon>Oscillatoriales</taxon>
        <taxon>Oscillatoriaceae</taxon>
        <taxon>Planktothricoides</taxon>
    </lineage>
</organism>
<proteinExistence type="predicted"/>
<dbReference type="RefSeq" id="WP_190877729.1">
    <property type="nucleotide sequence ID" value="NZ_CP159837.1"/>
</dbReference>
<dbReference type="EMBL" id="CP159837">
    <property type="protein sequence ID" value="XCM39800.1"/>
    <property type="molecule type" value="Genomic_DNA"/>
</dbReference>
<sequence length="145" mass="15940">MYDRNCDNFHTLTETVKLVFFFKTIVGTILLLFGIAIAWEVLQIISTLIQASETIPLVENIIQMGHSGSEFRNQLPASDVHGILGGYEDAVFGYGILIFLLSIAGGIAQTFLGIGAELIKSDLKSLLEKLGEELARLGKSFNQNY</sequence>
<gene>
    <name evidence="2" type="ORF">ABWT76_002757</name>
</gene>
<feature type="transmembrane region" description="Helical" evidence="1">
    <location>
        <begin position="20"/>
        <end position="39"/>
    </location>
</feature>
<name>A0AAU8JN11_9CYAN</name>
<evidence type="ECO:0000256" key="1">
    <source>
        <dbReference type="SAM" id="Phobius"/>
    </source>
</evidence>